<reference evidence="5" key="1">
    <citation type="submission" date="2019-06" db="EMBL/GenBank/DDBJ databases">
        <title>Gordonia isolated from sludge of a wastewater treatment plant.</title>
        <authorList>
            <person name="Tamura T."/>
            <person name="Aoyama K."/>
            <person name="Kang Y."/>
            <person name="Saito S."/>
            <person name="Akiyama N."/>
            <person name="Yazawa K."/>
            <person name="Gonoi T."/>
            <person name="Mikami Y."/>
        </authorList>
    </citation>
    <scope>NUCLEOTIDE SEQUENCE [LARGE SCALE GENOMIC DNA]</scope>
    <source>
        <strain evidence="5">NBRC 107696</strain>
    </source>
</reference>
<dbReference type="PRINTS" id="PR00455">
    <property type="entry name" value="HTHTETR"/>
</dbReference>
<dbReference type="GO" id="GO:0000976">
    <property type="term" value="F:transcription cis-regulatory region binding"/>
    <property type="evidence" value="ECO:0007669"/>
    <property type="project" value="TreeGrafter"/>
</dbReference>
<dbReference type="InterPro" id="IPR009057">
    <property type="entry name" value="Homeodomain-like_sf"/>
</dbReference>
<comment type="caution">
    <text evidence="4">The sequence shown here is derived from an EMBL/GenBank/DDBJ whole genome shotgun (WGS) entry which is preliminary data.</text>
</comment>
<dbReference type="PANTHER" id="PTHR30055:SF153">
    <property type="entry name" value="HTH-TYPE TRANSCRIPTIONAL REPRESSOR RV3405C"/>
    <property type="match status" value="1"/>
</dbReference>
<gene>
    <name evidence="4" type="ORF">nbrc107696_32310</name>
</gene>
<evidence type="ECO:0000259" key="3">
    <source>
        <dbReference type="PROSITE" id="PS50977"/>
    </source>
</evidence>
<evidence type="ECO:0000256" key="2">
    <source>
        <dbReference type="PROSITE-ProRule" id="PRU00335"/>
    </source>
</evidence>
<protein>
    <submittedName>
        <fullName evidence="4">Putative transcriptional regulator, TetR family protein</fullName>
    </submittedName>
</protein>
<keyword evidence="5" id="KW-1185">Reference proteome</keyword>
<dbReference type="OrthoDB" id="4746440at2"/>
<dbReference type="PROSITE" id="PS50977">
    <property type="entry name" value="HTH_TETR_2"/>
    <property type="match status" value="1"/>
</dbReference>
<name>A0A7I9VBS7_9ACTN</name>
<dbReference type="InterPro" id="IPR050109">
    <property type="entry name" value="HTH-type_TetR-like_transc_reg"/>
</dbReference>
<evidence type="ECO:0000256" key="1">
    <source>
        <dbReference type="ARBA" id="ARBA00023125"/>
    </source>
</evidence>
<dbReference type="EMBL" id="BJOV01000005">
    <property type="protein sequence ID" value="GEE02785.1"/>
    <property type="molecule type" value="Genomic_DNA"/>
</dbReference>
<dbReference type="Pfam" id="PF00440">
    <property type="entry name" value="TetR_N"/>
    <property type="match status" value="1"/>
</dbReference>
<evidence type="ECO:0000313" key="4">
    <source>
        <dbReference type="EMBL" id="GEE02785.1"/>
    </source>
</evidence>
<sequence>MVIETTPDDDSGTAARILDAATALVTESGIRATTMRAVADRAGVSRAWLYRHHPDKSALVGAVIMRLIESSWALAHAEISQVRGLTRRLALGVQIGRRAYDDPGTILMRLRTTEAADFAACVGVGVQGIVPDLAAFWRGYLDEAAATGEISADVDLDEASEWVARVLISLGMYPGRVVDPDDRAAVEAHFERFLMPGLQTGVAKTTTLSR</sequence>
<feature type="domain" description="HTH tetR-type" evidence="3">
    <location>
        <begin position="11"/>
        <end position="71"/>
    </location>
</feature>
<dbReference type="SUPFAM" id="SSF46689">
    <property type="entry name" value="Homeodomain-like"/>
    <property type="match status" value="1"/>
</dbReference>
<dbReference type="InterPro" id="IPR001647">
    <property type="entry name" value="HTH_TetR"/>
</dbReference>
<evidence type="ECO:0000313" key="5">
    <source>
        <dbReference type="Proteomes" id="UP000444960"/>
    </source>
</evidence>
<dbReference type="InterPro" id="IPR036271">
    <property type="entry name" value="Tet_transcr_reg_TetR-rel_C_sf"/>
</dbReference>
<dbReference type="PANTHER" id="PTHR30055">
    <property type="entry name" value="HTH-TYPE TRANSCRIPTIONAL REGULATOR RUTR"/>
    <property type="match status" value="1"/>
</dbReference>
<dbReference type="AlphaFoldDB" id="A0A7I9VBS7"/>
<dbReference type="SUPFAM" id="SSF48498">
    <property type="entry name" value="Tetracyclin repressor-like, C-terminal domain"/>
    <property type="match status" value="1"/>
</dbReference>
<feature type="DNA-binding region" description="H-T-H motif" evidence="2">
    <location>
        <begin position="34"/>
        <end position="53"/>
    </location>
</feature>
<accession>A0A7I9VBS7</accession>
<proteinExistence type="predicted"/>
<organism evidence="4 5">
    <name type="scientific">Gordonia spumicola</name>
    <dbReference type="NCBI Taxonomy" id="589161"/>
    <lineage>
        <taxon>Bacteria</taxon>
        <taxon>Bacillati</taxon>
        <taxon>Actinomycetota</taxon>
        <taxon>Actinomycetes</taxon>
        <taxon>Mycobacteriales</taxon>
        <taxon>Gordoniaceae</taxon>
        <taxon>Gordonia</taxon>
    </lineage>
</organism>
<dbReference type="RefSeq" id="WP_161896423.1">
    <property type="nucleotide sequence ID" value="NZ_BJOV01000005.1"/>
</dbReference>
<dbReference type="GO" id="GO:0003700">
    <property type="term" value="F:DNA-binding transcription factor activity"/>
    <property type="evidence" value="ECO:0007669"/>
    <property type="project" value="TreeGrafter"/>
</dbReference>
<dbReference type="Gene3D" id="1.10.357.10">
    <property type="entry name" value="Tetracycline Repressor, domain 2"/>
    <property type="match status" value="1"/>
</dbReference>
<keyword evidence="1 2" id="KW-0238">DNA-binding</keyword>
<dbReference type="Proteomes" id="UP000444960">
    <property type="component" value="Unassembled WGS sequence"/>
</dbReference>